<dbReference type="InterPro" id="IPR016084">
    <property type="entry name" value="Haem_Oase-like_multi-hlx"/>
</dbReference>
<keyword evidence="2" id="KW-0472">Membrane</keyword>
<comment type="caution">
    <text evidence="3">The sequence shown here is derived from an EMBL/GenBank/DDBJ whole genome shotgun (WGS) entry which is preliminary data.</text>
</comment>
<proteinExistence type="predicted"/>
<keyword evidence="2" id="KW-1133">Transmembrane helix</keyword>
<sequence length="762" mass="86687">MANIIHIELWVAFASLTGIFVYCLLWRELPGASATETSNPGIRKSRIYHNKQNGQSAKNKKSQEDPDEVSIPSYKEIYYKVQNLQAFPDILPLARKTLISMLSEAVRESGLLTSGARSILTINYYDAASLASFLADQHQATLDLFQQYTQRRASGMPRELFSDRQYAIEWLTQAAPLKYADGAWLCGIHQASTPFHLRDVTRLAWQVLSEELGDGDLSKHHVHLYRELLKSLDIHLPDGDSLEFVDNTKGDHGMNNPRVWKAAVSQLLISLFPHEFLPEILGFNLHFELLTLETLIAARELPELGIDGYYFTLHISIDNADSGHTAMALEAVSKYMLLAQEKEKDEDVQDIWRRVQAGYLLSQTLSGSSHTETQRTVADSLKQDLSLNIVEARVFDMIRLKALVSNKIHAGCRARIGNMSLAEWLEHPLKAWDEKGWPRYFLNALSKATPWVRPGESQRSLLIRELGWKGRMFGAFTQRETEDLSAWIDGLPPRHQHLWTYESVHAKMRDDSSQLPLRNRHVAIHIPWIPSQQRDTEERLPEKTGTPGYIPPFVPRQPLDKTMEIEITRLLPLWFAHTTLLENAISTPYRTATNLACHILRILRLNNGFSPMVEGVAGMDEHRRLTYCPSLIDVGLAIVRRSALPKPATLYDTLSWPKLAAESGSAYEVIYKSKASSSDVGFHVGMTRAFLDMETWVAQNPRLLDDKDRRALASLTERKALCLDACLTELAKDNARYARFVTGYHWARDEIDKQFYTEFRLG</sequence>
<evidence type="ECO:0000256" key="1">
    <source>
        <dbReference type="SAM" id="MobiDB-lite"/>
    </source>
</evidence>
<evidence type="ECO:0000313" key="3">
    <source>
        <dbReference type="EMBL" id="KAF4341803.1"/>
    </source>
</evidence>
<dbReference type="AlphaFoldDB" id="A0A9P5E159"/>
<reference evidence="3" key="1">
    <citation type="journal article" date="2017" name="Mycologia">
        <title>Fusarium algeriense, sp. nov., a novel toxigenic crown rot pathogen of durum wheat from Algeria is nested in the Fusarium burgessii species complex.</title>
        <authorList>
            <person name="Laraba I."/>
            <person name="Keddad A."/>
            <person name="Boureghda H."/>
            <person name="Abdallah N."/>
            <person name="Vaughan M.M."/>
            <person name="Proctor R.H."/>
            <person name="Busman M."/>
            <person name="O'Donnell K."/>
        </authorList>
    </citation>
    <scope>NUCLEOTIDE SEQUENCE</scope>
    <source>
        <strain evidence="3">NRRL 25174</strain>
    </source>
</reference>
<accession>A0A9P5E159</accession>
<feature type="region of interest" description="Disordered" evidence="1">
    <location>
        <begin position="534"/>
        <end position="553"/>
    </location>
</feature>
<keyword evidence="2" id="KW-0812">Transmembrane</keyword>
<feature type="region of interest" description="Disordered" evidence="1">
    <location>
        <begin position="33"/>
        <end position="68"/>
    </location>
</feature>
<name>A0A9P5E159_9HYPO</name>
<gene>
    <name evidence="3" type="ORF">FBEOM_4260</name>
</gene>
<dbReference type="Gene3D" id="1.20.910.10">
    <property type="entry name" value="Heme oxygenase-like"/>
    <property type="match status" value="1"/>
</dbReference>
<dbReference type="Proteomes" id="UP000730481">
    <property type="component" value="Unassembled WGS sequence"/>
</dbReference>
<evidence type="ECO:0000313" key="4">
    <source>
        <dbReference type="Proteomes" id="UP000730481"/>
    </source>
</evidence>
<organism evidence="3 4">
    <name type="scientific">Fusarium beomiforme</name>
    <dbReference type="NCBI Taxonomy" id="44412"/>
    <lineage>
        <taxon>Eukaryota</taxon>
        <taxon>Fungi</taxon>
        <taxon>Dikarya</taxon>
        <taxon>Ascomycota</taxon>
        <taxon>Pezizomycotina</taxon>
        <taxon>Sordariomycetes</taxon>
        <taxon>Hypocreomycetidae</taxon>
        <taxon>Hypocreales</taxon>
        <taxon>Nectriaceae</taxon>
        <taxon>Fusarium</taxon>
        <taxon>Fusarium burgessii species complex</taxon>
    </lineage>
</organism>
<dbReference type="Pfam" id="PF14518">
    <property type="entry name" value="Haem_oxygenas_2"/>
    <property type="match status" value="1"/>
</dbReference>
<protein>
    <submittedName>
        <fullName evidence="3">Uncharacterized protein</fullName>
    </submittedName>
</protein>
<dbReference type="SMART" id="SM01236">
    <property type="entry name" value="Haem_oxygenase_2"/>
    <property type="match status" value="1"/>
</dbReference>
<feature type="transmembrane region" description="Helical" evidence="2">
    <location>
        <begin position="7"/>
        <end position="27"/>
    </location>
</feature>
<reference evidence="3" key="2">
    <citation type="submission" date="2020-02" db="EMBL/GenBank/DDBJ databases">
        <title>Identification and distribution of gene clusters putatively required for synthesis of sphingolipid metabolism inhibitors in phylogenetically diverse species of the filamentous fungus Fusarium.</title>
        <authorList>
            <person name="Kim H.-S."/>
            <person name="Busman M."/>
            <person name="Brown D.W."/>
            <person name="Divon H."/>
            <person name="Uhlig S."/>
            <person name="Proctor R.H."/>
        </authorList>
    </citation>
    <scope>NUCLEOTIDE SEQUENCE</scope>
    <source>
        <strain evidence="3">NRRL 25174</strain>
    </source>
</reference>
<keyword evidence="4" id="KW-1185">Reference proteome</keyword>
<dbReference type="OrthoDB" id="10057598at2759"/>
<evidence type="ECO:0000256" key="2">
    <source>
        <dbReference type="SAM" id="Phobius"/>
    </source>
</evidence>
<dbReference type="EMBL" id="PVQB02000174">
    <property type="protein sequence ID" value="KAF4341803.1"/>
    <property type="molecule type" value="Genomic_DNA"/>
</dbReference>